<protein>
    <submittedName>
        <fullName evidence="10">Uncharacterized protein</fullName>
    </submittedName>
</protein>
<evidence type="ECO:0000259" key="8">
    <source>
        <dbReference type="Pfam" id="PF05504"/>
    </source>
</evidence>
<dbReference type="Pfam" id="PF25198">
    <property type="entry name" value="Spore_GerAC_N"/>
    <property type="match status" value="1"/>
</dbReference>
<sequence length="363" mass="41245">MNRILTLLLIMELSFMSGCQLLDVDKRFFVVAIGIDHTDENGVYLVSVKLAIPSAQIGAGRSNFQIISQKSTSVSEAIRIIQSLVDKKLDFAQCRVIVIDKELLGENQIDLMKWFIKRPDIQGVAYVAVGEPSAKEALSWRVKSERLAGNAVVLAFNEETNRSPYVMSEILNDYYMGLIENGIDPYLPIIEPFDSSFKINTSAVFKGTKFKAVLNRDETRMLNELLNPKVTTLINVGKGKNQFYISAENMKTDMKIVMPKNKKPYLDVHIKVKGFIEESNKTLHQDIELKEYEKKASIIMSSRTKKFLERLQELNVDPLGLGLNYQAKYGVTKKVIDKWEEIYPKLELRVKSEVILKGTGTMY</sequence>
<evidence type="ECO:0000256" key="6">
    <source>
        <dbReference type="ARBA" id="ARBA00023139"/>
    </source>
</evidence>
<evidence type="ECO:0000313" key="11">
    <source>
        <dbReference type="Proteomes" id="UP000094580"/>
    </source>
</evidence>
<comment type="similarity">
    <text evidence="2">Belongs to the GerABKC lipoprotein family.</text>
</comment>
<keyword evidence="5" id="KW-0472">Membrane</keyword>
<dbReference type="PANTHER" id="PTHR35789:SF1">
    <property type="entry name" value="SPORE GERMINATION PROTEIN B3"/>
    <property type="match status" value="1"/>
</dbReference>
<evidence type="ECO:0000256" key="3">
    <source>
        <dbReference type="ARBA" id="ARBA00022544"/>
    </source>
</evidence>
<keyword evidence="6" id="KW-0564">Palmitate</keyword>
<gene>
    <name evidence="10" type="ORF">BED47_21155</name>
</gene>
<accession>A0ABX2ZR06</accession>
<comment type="subcellular location">
    <subcellularLocation>
        <location evidence="1">Membrane</location>
        <topology evidence="1">Lipid-anchor</topology>
    </subcellularLocation>
</comment>
<organism evidence="10 11">
    <name type="scientific">Gottfriedia luciferensis</name>
    <dbReference type="NCBI Taxonomy" id="178774"/>
    <lineage>
        <taxon>Bacteria</taxon>
        <taxon>Bacillati</taxon>
        <taxon>Bacillota</taxon>
        <taxon>Bacilli</taxon>
        <taxon>Bacillales</taxon>
        <taxon>Bacillaceae</taxon>
        <taxon>Gottfriedia</taxon>
    </lineage>
</organism>
<dbReference type="RefSeq" id="WP_069033580.1">
    <property type="nucleotide sequence ID" value="NZ_MDKC01000011.1"/>
</dbReference>
<keyword evidence="11" id="KW-1185">Reference proteome</keyword>
<dbReference type="InterPro" id="IPR008844">
    <property type="entry name" value="Spore_GerAC-like"/>
</dbReference>
<evidence type="ECO:0000256" key="4">
    <source>
        <dbReference type="ARBA" id="ARBA00022729"/>
    </source>
</evidence>
<dbReference type="InterPro" id="IPR046953">
    <property type="entry name" value="Spore_GerAC-like_C"/>
</dbReference>
<dbReference type="Gene3D" id="3.30.300.210">
    <property type="entry name" value="Nutrient germinant receptor protein C, domain 3"/>
    <property type="match status" value="1"/>
</dbReference>
<dbReference type="InterPro" id="IPR057336">
    <property type="entry name" value="GerAC_N"/>
</dbReference>
<evidence type="ECO:0000256" key="7">
    <source>
        <dbReference type="ARBA" id="ARBA00023288"/>
    </source>
</evidence>
<evidence type="ECO:0000313" key="10">
    <source>
        <dbReference type="EMBL" id="ODG92180.1"/>
    </source>
</evidence>
<reference evidence="10 11" key="1">
    <citation type="submission" date="2016-07" db="EMBL/GenBank/DDBJ databases">
        <authorList>
            <person name="Townsley L."/>
            <person name="Shank E.A."/>
        </authorList>
    </citation>
    <scope>NUCLEOTIDE SEQUENCE [LARGE SCALE GENOMIC DNA]</scope>
    <source>
        <strain evidence="10 11">CH01</strain>
    </source>
</reference>
<keyword evidence="3" id="KW-0309">Germination</keyword>
<dbReference type="Pfam" id="PF05504">
    <property type="entry name" value="Spore_GerAC"/>
    <property type="match status" value="1"/>
</dbReference>
<evidence type="ECO:0000259" key="9">
    <source>
        <dbReference type="Pfam" id="PF25198"/>
    </source>
</evidence>
<evidence type="ECO:0000256" key="5">
    <source>
        <dbReference type="ARBA" id="ARBA00023136"/>
    </source>
</evidence>
<dbReference type="PANTHER" id="PTHR35789">
    <property type="entry name" value="SPORE GERMINATION PROTEIN B3"/>
    <property type="match status" value="1"/>
</dbReference>
<keyword evidence="7" id="KW-0449">Lipoprotein</keyword>
<evidence type="ECO:0000256" key="2">
    <source>
        <dbReference type="ARBA" id="ARBA00007886"/>
    </source>
</evidence>
<evidence type="ECO:0000256" key="1">
    <source>
        <dbReference type="ARBA" id="ARBA00004635"/>
    </source>
</evidence>
<feature type="domain" description="Spore germination protein N-terminal" evidence="9">
    <location>
        <begin position="23"/>
        <end position="191"/>
    </location>
</feature>
<dbReference type="Proteomes" id="UP000094580">
    <property type="component" value="Unassembled WGS sequence"/>
</dbReference>
<dbReference type="EMBL" id="MDKC01000011">
    <property type="protein sequence ID" value="ODG92180.1"/>
    <property type="molecule type" value="Genomic_DNA"/>
</dbReference>
<proteinExistence type="inferred from homology"/>
<dbReference type="NCBIfam" id="TIGR02887">
    <property type="entry name" value="spore_ger_x_C"/>
    <property type="match status" value="1"/>
</dbReference>
<feature type="domain" description="Spore germination GerAC-like C-terminal" evidence="8">
    <location>
        <begin position="202"/>
        <end position="360"/>
    </location>
</feature>
<comment type="caution">
    <text evidence="10">The sequence shown here is derived from an EMBL/GenBank/DDBJ whole genome shotgun (WGS) entry which is preliminary data.</text>
</comment>
<name>A0ABX2ZR06_9BACI</name>
<dbReference type="InterPro" id="IPR038501">
    <property type="entry name" value="Spore_GerAC_C_sf"/>
</dbReference>
<keyword evidence="4" id="KW-0732">Signal</keyword>